<evidence type="ECO:0000256" key="1">
    <source>
        <dbReference type="PROSITE-ProRule" id="PRU00047"/>
    </source>
</evidence>
<evidence type="ECO:0000313" key="3">
    <source>
        <dbReference type="EMBL" id="KAL3522951.1"/>
    </source>
</evidence>
<dbReference type="PROSITE" id="PS50158">
    <property type="entry name" value="ZF_CCHC"/>
    <property type="match status" value="1"/>
</dbReference>
<keyword evidence="1" id="KW-0862">Zinc</keyword>
<accession>A0ABD2ZU62</accession>
<protein>
    <recommendedName>
        <fullName evidence="2">CCHC-type domain-containing protein</fullName>
    </recommendedName>
</protein>
<proteinExistence type="predicted"/>
<keyword evidence="1" id="KW-0479">Metal-binding</keyword>
<dbReference type="InterPro" id="IPR025836">
    <property type="entry name" value="Zn_knuckle_CX2CX4HX4C"/>
</dbReference>
<name>A0ABD2ZU62_9GENT</name>
<dbReference type="GO" id="GO:0008270">
    <property type="term" value="F:zinc ion binding"/>
    <property type="evidence" value="ECO:0007669"/>
    <property type="project" value="UniProtKB-KW"/>
</dbReference>
<reference evidence="3 4" key="1">
    <citation type="submission" date="2024-11" db="EMBL/GenBank/DDBJ databases">
        <title>A near-complete genome assembly of Cinchona calisaya.</title>
        <authorList>
            <person name="Lian D.C."/>
            <person name="Zhao X.W."/>
            <person name="Wei L."/>
        </authorList>
    </citation>
    <scope>NUCLEOTIDE SEQUENCE [LARGE SCALE GENOMIC DNA]</scope>
    <source>
        <tissue evidence="3">Nenye</tissue>
    </source>
</reference>
<evidence type="ECO:0000259" key="2">
    <source>
        <dbReference type="PROSITE" id="PS50158"/>
    </source>
</evidence>
<organism evidence="3 4">
    <name type="scientific">Cinchona calisaya</name>
    <dbReference type="NCBI Taxonomy" id="153742"/>
    <lineage>
        <taxon>Eukaryota</taxon>
        <taxon>Viridiplantae</taxon>
        <taxon>Streptophyta</taxon>
        <taxon>Embryophyta</taxon>
        <taxon>Tracheophyta</taxon>
        <taxon>Spermatophyta</taxon>
        <taxon>Magnoliopsida</taxon>
        <taxon>eudicotyledons</taxon>
        <taxon>Gunneridae</taxon>
        <taxon>Pentapetalae</taxon>
        <taxon>asterids</taxon>
        <taxon>lamiids</taxon>
        <taxon>Gentianales</taxon>
        <taxon>Rubiaceae</taxon>
        <taxon>Cinchonoideae</taxon>
        <taxon>Cinchoneae</taxon>
        <taxon>Cinchona</taxon>
    </lineage>
</organism>
<dbReference type="AlphaFoldDB" id="A0ABD2ZU62"/>
<dbReference type="Pfam" id="PF14392">
    <property type="entry name" value="zf-CCHC_4"/>
    <property type="match status" value="1"/>
</dbReference>
<keyword evidence="4" id="KW-1185">Reference proteome</keyword>
<dbReference type="EMBL" id="JBJUIK010000007">
    <property type="protein sequence ID" value="KAL3522951.1"/>
    <property type="molecule type" value="Genomic_DNA"/>
</dbReference>
<comment type="caution">
    <text evidence="3">The sequence shown here is derived from an EMBL/GenBank/DDBJ whole genome shotgun (WGS) entry which is preliminary data.</text>
</comment>
<dbReference type="InterPro" id="IPR001878">
    <property type="entry name" value="Znf_CCHC"/>
</dbReference>
<keyword evidence="1" id="KW-0863">Zinc-finger</keyword>
<sequence length="336" mass="38420">MDRRQVLKGSPWSFDRNLVVLSEYDGDVQLAQADFDWCEFWYERLRTFCYCCGIIGHGERECDVKAAEHSDDQIPTQYGAWLYSDSLGDTSGKISFAEDPALIPANCQDTIALDNDKIFFNSIEIGANGETHMLVQLVKEADRANQVTNSTTVREENVEGGLRKGPLVVSRIKEVGEMSGHDKAHDGKGNSEYIGQRRRYQNQSDPYKIQKLRDFPVSDSRLAEIGSLQNELENCLDQKDLMWRQRSKMHWFREGDRNTKFFHTKASIQYKNNLVKGLRDNAGIWCDKDSDIERIVVDHFSKFFETTNPSTEILDRVTSPVVGLDQDAKVESLFLP</sequence>
<dbReference type="Proteomes" id="UP001630127">
    <property type="component" value="Unassembled WGS sequence"/>
</dbReference>
<evidence type="ECO:0000313" key="4">
    <source>
        <dbReference type="Proteomes" id="UP001630127"/>
    </source>
</evidence>
<feature type="domain" description="CCHC-type" evidence="2">
    <location>
        <begin position="49"/>
        <end position="62"/>
    </location>
</feature>
<gene>
    <name evidence="3" type="ORF">ACH5RR_015785</name>
</gene>